<proteinExistence type="predicted"/>
<protein>
    <recommendedName>
        <fullName evidence="2">N-acetylmuramoyl-L-alanine amidase</fullName>
        <ecNumber evidence="2">3.5.1.28</ecNumber>
    </recommendedName>
</protein>
<feature type="signal peptide" evidence="4">
    <location>
        <begin position="1"/>
        <end position="21"/>
    </location>
</feature>
<gene>
    <name evidence="6" type="primary">amiC</name>
    <name evidence="6" type="ORF">GCM10011358_16290</name>
</gene>
<accession>A0ABQ1QPB6</accession>
<dbReference type="Pfam" id="PF01520">
    <property type="entry name" value="Amidase_3"/>
    <property type="match status" value="1"/>
</dbReference>
<evidence type="ECO:0000256" key="4">
    <source>
        <dbReference type="SAM" id="SignalP"/>
    </source>
</evidence>
<feature type="chain" id="PRO_5046768755" description="N-acetylmuramoyl-L-alanine amidase" evidence="4">
    <location>
        <begin position="22"/>
        <end position="406"/>
    </location>
</feature>
<sequence length="406" mass="43283">MQRFLLLLGLIWLLAAPGAEAQQALSGLARLTDAGVEISERRGRVEIGLGVTQAVPWRIFTLDGPPRVVVDFSELDWTGADPEALASAATQIDAIAMGTFRPGWSRMVIALAGPMAVTASEMDTRGPGARVRLRLEATDAAGFAASAGAPESALFQRARGAGIETDAPPPAAGRLVVVLDPGHGGIDPGAEREGLREADLMLTFARELKDVLLRAGLFDVVLTRDDDIFVPLEERVTIARRAGADVFLSLHADALAEGHAEGATVYTLAEEASDTASAALAERHDRADLLAGVDLSDTDDAVALVLMDLARTETAPRTDRLAEALIEGIRGTTQSTYKHPHLEAAFSVLKAPDIPSALIELGFLSSERDRAKLADPAWRISAAEGIRDGLLFWAREDAALRDRLRR</sequence>
<dbReference type="InterPro" id="IPR021731">
    <property type="entry name" value="AMIN_dom"/>
</dbReference>
<keyword evidence="3" id="KW-0378">Hydrolase</keyword>
<dbReference type="SUPFAM" id="SSF53187">
    <property type="entry name" value="Zn-dependent exopeptidases"/>
    <property type="match status" value="1"/>
</dbReference>
<comment type="caution">
    <text evidence="6">The sequence shown here is derived from an EMBL/GenBank/DDBJ whole genome shotgun (WGS) entry which is preliminary data.</text>
</comment>
<dbReference type="Proteomes" id="UP000617355">
    <property type="component" value="Unassembled WGS sequence"/>
</dbReference>
<evidence type="ECO:0000256" key="2">
    <source>
        <dbReference type="ARBA" id="ARBA00011901"/>
    </source>
</evidence>
<name>A0ABQ1QPB6_9RHOB</name>
<dbReference type="EMBL" id="BMGI01000002">
    <property type="protein sequence ID" value="GGD32914.1"/>
    <property type="molecule type" value="Genomic_DNA"/>
</dbReference>
<dbReference type="InterPro" id="IPR002508">
    <property type="entry name" value="MurNAc-LAA_cat"/>
</dbReference>
<keyword evidence="7" id="KW-1185">Reference proteome</keyword>
<dbReference type="Gene3D" id="3.40.630.40">
    <property type="entry name" value="Zn-dependent exopeptidases"/>
    <property type="match status" value="1"/>
</dbReference>
<dbReference type="EC" id="3.5.1.28" evidence="2"/>
<dbReference type="Pfam" id="PF11741">
    <property type="entry name" value="AMIN"/>
    <property type="match status" value="1"/>
</dbReference>
<dbReference type="PANTHER" id="PTHR30404:SF0">
    <property type="entry name" value="N-ACETYLMURAMOYL-L-ALANINE AMIDASE AMIC"/>
    <property type="match status" value="1"/>
</dbReference>
<keyword evidence="4" id="KW-0732">Signal</keyword>
<reference evidence="7" key="1">
    <citation type="journal article" date="2019" name="Int. J. Syst. Evol. Microbiol.">
        <title>The Global Catalogue of Microorganisms (GCM) 10K type strain sequencing project: providing services to taxonomists for standard genome sequencing and annotation.</title>
        <authorList>
            <consortium name="The Broad Institute Genomics Platform"/>
            <consortium name="The Broad Institute Genome Sequencing Center for Infectious Disease"/>
            <person name="Wu L."/>
            <person name="Ma J."/>
        </authorList>
    </citation>
    <scope>NUCLEOTIDE SEQUENCE [LARGE SCALE GENOMIC DNA]</scope>
    <source>
        <strain evidence="7">CGMCC 1.12922</strain>
    </source>
</reference>
<comment type="catalytic activity">
    <reaction evidence="1">
        <text>Hydrolyzes the link between N-acetylmuramoyl residues and L-amino acid residues in certain cell-wall glycopeptides.</text>
        <dbReference type="EC" id="3.5.1.28"/>
    </reaction>
</comment>
<organism evidence="6 7">
    <name type="scientific">Sinisalibacter lacisalsi</name>
    <dbReference type="NCBI Taxonomy" id="1526570"/>
    <lineage>
        <taxon>Bacteria</taxon>
        <taxon>Pseudomonadati</taxon>
        <taxon>Pseudomonadota</taxon>
        <taxon>Alphaproteobacteria</taxon>
        <taxon>Rhodobacterales</taxon>
        <taxon>Roseobacteraceae</taxon>
        <taxon>Sinisalibacter</taxon>
    </lineage>
</organism>
<evidence type="ECO:0000313" key="7">
    <source>
        <dbReference type="Proteomes" id="UP000617355"/>
    </source>
</evidence>
<dbReference type="CDD" id="cd02696">
    <property type="entry name" value="MurNAc-LAA"/>
    <property type="match status" value="1"/>
</dbReference>
<dbReference type="RefSeq" id="WP_229738149.1">
    <property type="nucleotide sequence ID" value="NZ_BMGI01000002.1"/>
</dbReference>
<evidence type="ECO:0000313" key="6">
    <source>
        <dbReference type="EMBL" id="GGD32914.1"/>
    </source>
</evidence>
<dbReference type="Gene3D" id="2.60.40.3500">
    <property type="match status" value="1"/>
</dbReference>
<dbReference type="InterPro" id="IPR050695">
    <property type="entry name" value="N-acetylmuramoyl_amidase_3"/>
</dbReference>
<dbReference type="PANTHER" id="PTHR30404">
    <property type="entry name" value="N-ACETYLMURAMOYL-L-ALANINE AMIDASE"/>
    <property type="match status" value="1"/>
</dbReference>
<evidence type="ECO:0000259" key="5">
    <source>
        <dbReference type="SMART" id="SM00646"/>
    </source>
</evidence>
<evidence type="ECO:0000256" key="3">
    <source>
        <dbReference type="ARBA" id="ARBA00022801"/>
    </source>
</evidence>
<dbReference type="SMART" id="SM00646">
    <property type="entry name" value="Ami_3"/>
    <property type="match status" value="1"/>
</dbReference>
<feature type="domain" description="MurNAc-LAA" evidence="5">
    <location>
        <begin position="236"/>
        <end position="391"/>
    </location>
</feature>
<evidence type="ECO:0000256" key="1">
    <source>
        <dbReference type="ARBA" id="ARBA00001561"/>
    </source>
</evidence>